<reference evidence="1 2" key="1">
    <citation type="submission" date="2020-01" db="EMBL/GenBank/DDBJ databases">
        <title>Frigidibacter albus SP32T (=CGMCC 1.13995T).</title>
        <authorList>
            <person name="Liao X."/>
        </authorList>
    </citation>
    <scope>NUCLEOTIDE SEQUENCE [LARGE SCALE GENOMIC DNA]</scope>
    <source>
        <strain evidence="1 2">SP32</strain>
    </source>
</reference>
<proteinExistence type="predicted"/>
<evidence type="ECO:0000313" key="2">
    <source>
        <dbReference type="Proteomes" id="UP000477083"/>
    </source>
</evidence>
<name>A0A6L8VMF9_9RHOB</name>
<dbReference type="Proteomes" id="UP000477083">
    <property type="component" value="Unassembled WGS sequence"/>
</dbReference>
<accession>A0A6L8VMF9</accession>
<comment type="caution">
    <text evidence="1">The sequence shown here is derived from an EMBL/GenBank/DDBJ whole genome shotgun (WGS) entry which is preliminary data.</text>
</comment>
<evidence type="ECO:0000313" key="1">
    <source>
        <dbReference type="EMBL" id="MZQ90732.1"/>
    </source>
</evidence>
<dbReference type="OrthoDB" id="7871727at2"/>
<keyword evidence="2" id="KW-1185">Reference proteome</keyword>
<dbReference type="EMBL" id="WWNR01000011">
    <property type="protein sequence ID" value="MZQ90732.1"/>
    <property type="molecule type" value="Genomic_DNA"/>
</dbReference>
<protein>
    <submittedName>
        <fullName evidence="1">Uncharacterized protein</fullName>
    </submittedName>
</protein>
<dbReference type="AlphaFoldDB" id="A0A6L8VMF9"/>
<organism evidence="1 2">
    <name type="scientific">Frigidibacter albus</name>
    <dbReference type="NCBI Taxonomy" id="1465486"/>
    <lineage>
        <taxon>Bacteria</taxon>
        <taxon>Pseudomonadati</taxon>
        <taxon>Pseudomonadota</taxon>
        <taxon>Alphaproteobacteria</taxon>
        <taxon>Rhodobacterales</taxon>
        <taxon>Paracoccaceae</taxon>
        <taxon>Frigidibacter</taxon>
    </lineage>
</organism>
<sequence length="317" mass="34586">MSTEPAAAHPAYLNTLPPWPEPYTPKARLDGKPPEPIGALPVPPEQDAALPLIWGEKGFSFLAAQIGADPVTEAVLEDLLPLIEDLRRKGNRHDDLYRLAGELQERATGEISALNMVKLHLSYQKLRRVYVGREARAERFDDETVTAIAGVLEIVPGVTLADSGVQVLIERQELERTRVVTPEVAEAEAQVLTLMQAEDAPFDPSVKDAARVILMPGMDDRLSASRGILSRNSVIVVLTYVGCEAIKGAIGGPVGNYVYDHGPRLLELAQAMGDDAFFWAQMILAKFKGQYELALGIAREAAQAGPVRLRPSKRDKP</sequence>
<dbReference type="RefSeq" id="WP_161348105.1">
    <property type="nucleotide sequence ID" value="NZ_BMGW01000011.1"/>
</dbReference>
<gene>
    <name evidence="1" type="ORF">GS660_16690</name>
</gene>